<dbReference type="Proteomes" id="UP001072952">
    <property type="component" value="Unassembled WGS sequence"/>
</dbReference>
<dbReference type="NCBIfam" id="TIGR01665">
    <property type="entry name" value="put_anti_recept"/>
    <property type="match status" value="1"/>
</dbReference>
<gene>
    <name evidence="2" type="ORF">NW133_07430</name>
</gene>
<dbReference type="EMBL" id="JANSLD010000027">
    <property type="protein sequence ID" value="MCY1583359.1"/>
    <property type="molecule type" value="Genomic_DNA"/>
</dbReference>
<comment type="caution">
    <text evidence="2">The sequence shown here is derived from an EMBL/GenBank/DDBJ whole genome shotgun (WGS) entry which is preliminary data.</text>
</comment>
<dbReference type="InterPro" id="IPR030392">
    <property type="entry name" value="S74_ICA"/>
</dbReference>
<protein>
    <recommendedName>
        <fullName evidence="1">Peptidase S74 domain-containing protein</fullName>
    </recommendedName>
</protein>
<name>A0ABT4BML2_9STAP</name>
<reference evidence="2" key="1">
    <citation type="journal article" date="2022" name="Int. J. Mol. Sci.">
        <title>Phenotypic and Genotypic Virulence Characterisation of Staphylococcus pettenkoferi Strains Isolated from Human Bloodstream and Diabetic Foot Infections.</title>
        <authorList>
            <person name="Magnan C."/>
            <person name="Ahmad-Mansour N."/>
            <person name="Pouget C."/>
            <person name="Morsli M."/>
            <person name="Huc-Brandt S."/>
            <person name="Pantel A."/>
            <person name="Dunyach-Remy C."/>
            <person name="Sotto A."/>
            <person name="Molle V."/>
            <person name="Lavigne J.-P."/>
        </authorList>
    </citation>
    <scope>NUCLEOTIDE SEQUENCE</scope>
    <source>
        <strain evidence="2">NSP012P</strain>
    </source>
</reference>
<proteinExistence type="predicted"/>
<keyword evidence="3" id="KW-1185">Reference proteome</keyword>
<dbReference type="RefSeq" id="WP_268213480.1">
    <property type="nucleotide sequence ID" value="NZ_JANSLD010000027.1"/>
</dbReference>
<dbReference type="PROSITE" id="PS51688">
    <property type="entry name" value="ICA"/>
    <property type="match status" value="1"/>
</dbReference>
<accession>A0ABT4BML2</accession>
<evidence type="ECO:0000313" key="3">
    <source>
        <dbReference type="Proteomes" id="UP001072952"/>
    </source>
</evidence>
<organism evidence="2 3">
    <name type="scientific">Staphylococcus pettenkoferi</name>
    <dbReference type="NCBI Taxonomy" id="170573"/>
    <lineage>
        <taxon>Bacteria</taxon>
        <taxon>Bacillati</taxon>
        <taxon>Bacillota</taxon>
        <taxon>Bacilli</taxon>
        <taxon>Bacillales</taxon>
        <taxon>Staphylococcaceae</taxon>
        <taxon>Staphylococcus</taxon>
    </lineage>
</organism>
<feature type="domain" description="Peptidase S74" evidence="1">
    <location>
        <begin position="1307"/>
        <end position="1401"/>
    </location>
</feature>
<reference evidence="2" key="2">
    <citation type="submission" date="2022-08" db="EMBL/GenBank/DDBJ databases">
        <authorList>
            <person name="Magnan C."/>
        </authorList>
    </citation>
    <scope>NUCLEOTIDE SEQUENCE</scope>
    <source>
        <strain evidence="2">NSP012P</strain>
    </source>
</reference>
<sequence>MIHVLDFNDNIIDFISRDDGALISGKITINAEDNSEMFDFIVTNDRAEHLRERNRIIVQDMNGEYREFVIIRITDAFEDTTEVECNASYLEDINTARPIAPGKYKAMSTTQALTEVLANTGWEVSDETEHGGFRTTSWTAYATPYELINQLGTTYGMQASYYVELGSHTVEHRYVKLAKPNPLFKGKEIVKGKDLTGLTRTIDTSAIKTALIALGPEPESGERMEVIVKDDEAQAQFGLPNRYLWGVYEPESTDENMTKERLTTLAENKLDKQKQMAITYEITSVDIHRYYQDQAVYLHDIIRVKDRDFKPALYVEAEVIGYEYDVVGDESLYTFGNIVEYSESSLRSDFEKRLSDIRKMMSDNISNVNTIVADVVAGQLEYFEPKIFKQETAPDNPVEDMLWYDTSNPNVAVLRRFHNGEWINETAQNVKQLGGLTREETLFNSLTNTFQNLNIQHSQLLENVSALQNSEYLIDTDLKQRLNTATDAVINVYQHIKSNLDGMTPETATIGNLIDTQALFQDYRERLQDLYKAMRNAQVSADKRLQLLQSQYTNEKFNDAMNNIAKTLPGGYWDPEKQQLIGDIPNKDDLAQLQDTLKQYTAGQIDSLSSAIGQQTDSKINQAKDEISASVNSVKKDIEQSTDDKLKPITTRVTDSESSIKVLQDGLQLTATKNDVQQTINENLEPIKNQVNQQQATLDVLPSQIASKVSKSDYTTDQNNIVSRLNNADSERVQMANSIADKVTLKEFNDLINTTTNLFNVTNFENGTFYTATGLPAGITNDRLRSIDFIDISSHEYTMKVHNVPNDKVLQIVFYQYDQNGIYLKNSTFTDVNDTLTTTFDSDVKKVKMLLRYNDSAPISQSDLANMNIKFEVGNIANPFAVNPDDMERRLNILNTSLQQNGRDIQLRATSEEFNASRKTLSKVVSDLTVNTTTGITLSYDENGAIQSSTVGPEGVKIRGDKVDIAVNKEFQVLAGNVDNKVGKGEIINRLNLSPEGLDINVNKIGIRGGDATNYINIKNNDILSYGKFERSWAGQKDTANLELGISNGRVLVRNQTTGYRLYLTERGLSTMMDGFSDDTSGTLEFHSKRFNDTSRGITMHSTYGAVAMLSEQSRAYVRANLTTNIESYAYGVYVRPYVNTRPGINEFNFYIKDNDGAGNTDGCILFGEVSDEKGLAGSGLRFKKGGVRGYDSMESIIYATDNEGNINKGSFQASKFYGDFQSRSGYLYLMADDRVRITDYKGYNGGNPTYGDLQCHWIQSESIRTTSTNFYIGTSTGEVRVTNNLLHNSGNIGYKPIKAEDFIKASSVKFKKDINKWDYDALQVISNELQLYSYKYKDDERSLIQHGPIIGEGYETPVEFIFGDGVNTNEMLSWSLRAIQQLHDITKKQNEKIEQLEAKINGTK</sequence>
<dbReference type="InterPro" id="IPR007119">
    <property type="entry name" value="Phage_tail_spike_N"/>
</dbReference>
<evidence type="ECO:0000313" key="2">
    <source>
        <dbReference type="EMBL" id="MCY1583359.1"/>
    </source>
</evidence>
<evidence type="ECO:0000259" key="1">
    <source>
        <dbReference type="PROSITE" id="PS51688"/>
    </source>
</evidence>